<dbReference type="PANTHER" id="PTHR43475:SF1">
    <property type="entry name" value="METHYLTHIORIBOSE-1-PHOSPHATE ISOMERASE"/>
    <property type="match status" value="1"/>
</dbReference>
<gene>
    <name evidence="3" type="ORF">OBRU01_18786</name>
</gene>
<dbReference type="SUPFAM" id="SSF100950">
    <property type="entry name" value="NagB/RpiA/CoA transferase-like"/>
    <property type="match status" value="1"/>
</dbReference>
<dbReference type="Gene3D" id="3.40.50.10470">
    <property type="entry name" value="Translation initiation factor eif-2b, domain 2"/>
    <property type="match status" value="1"/>
</dbReference>
<keyword evidence="4" id="KW-1185">Reference proteome</keyword>
<protein>
    <submittedName>
        <fullName evidence="3">Methylthioribose-1-phosphate isomerase</fullName>
    </submittedName>
</protein>
<dbReference type="STRING" id="104452.A0A0L7KYI8"/>
<name>A0A0L7KYI8_OPEBR</name>
<dbReference type="EMBL" id="JTDY01004473">
    <property type="protein sequence ID" value="KOB68109.1"/>
    <property type="molecule type" value="Genomic_DNA"/>
</dbReference>
<proteinExistence type="inferred from homology"/>
<evidence type="ECO:0000313" key="3">
    <source>
        <dbReference type="EMBL" id="KOB68109.1"/>
    </source>
</evidence>
<dbReference type="PANTHER" id="PTHR43475">
    <property type="entry name" value="METHYLTHIORIBOSE-1-PHOSPHATE ISOMERASE"/>
    <property type="match status" value="1"/>
</dbReference>
<dbReference type="InterPro" id="IPR042529">
    <property type="entry name" value="IF_2B-like_C"/>
</dbReference>
<evidence type="ECO:0000256" key="1">
    <source>
        <dbReference type="ARBA" id="ARBA00007251"/>
    </source>
</evidence>
<dbReference type="Pfam" id="PF01008">
    <property type="entry name" value="IF-2B"/>
    <property type="match status" value="1"/>
</dbReference>
<reference evidence="3 4" key="1">
    <citation type="journal article" date="2015" name="Genome Biol. Evol.">
        <title>The genome of winter moth (Operophtera brumata) provides a genomic perspective on sexual dimorphism and phenology.</title>
        <authorList>
            <person name="Derks M.F."/>
            <person name="Smit S."/>
            <person name="Salis L."/>
            <person name="Schijlen E."/>
            <person name="Bossers A."/>
            <person name="Mateman C."/>
            <person name="Pijl A.S."/>
            <person name="de Ridder D."/>
            <person name="Groenen M.A."/>
            <person name="Visser M.E."/>
            <person name="Megens H.J."/>
        </authorList>
    </citation>
    <scope>NUCLEOTIDE SEQUENCE [LARGE SCALE GENOMIC DNA]</scope>
    <source>
        <strain evidence="3">WM2013NL</strain>
        <tissue evidence="3">Head and thorax</tissue>
    </source>
</reference>
<dbReference type="InterPro" id="IPR037171">
    <property type="entry name" value="NagB/RpiA_transferase-like"/>
</dbReference>
<dbReference type="InterPro" id="IPR000649">
    <property type="entry name" value="IF-2B-related"/>
</dbReference>
<dbReference type="GO" id="GO:0019509">
    <property type="term" value="P:L-methionine salvage from methylthioadenosine"/>
    <property type="evidence" value="ECO:0007669"/>
    <property type="project" value="TreeGrafter"/>
</dbReference>
<keyword evidence="3" id="KW-0413">Isomerase</keyword>
<dbReference type="AlphaFoldDB" id="A0A0L7KYI8"/>
<evidence type="ECO:0000313" key="4">
    <source>
        <dbReference type="Proteomes" id="UP000037510"/>
    </source>
</evidence>
<dbReference type="GO" id="GO:0046523">
    <property type="term" value="F:S-methyl-5-thioribose-1-phosphate isomerase activity"/>
    <property type="evidence" value="ECO:0007669"/>
    <property type="project" value="TreeGrafter"/>
</dbReference>
<sequence>MVSALMNTRKITAVVVGADRIAIAAKYHGVPFYVAAPCTSLDMALASGDRVTIEERPDREMTHIGEHRIAAPAALITGIITERGVYAPDKLKEILQQ</sequence>
<accession>A0A0L7KYI8</accession>
<dbReference type="Proteomes" id="UP000037510">
    <property type="component" value="Unassembled WGS sequence"/>
</dbReference>
<comment type="caution">
    <text evidence="3">The sequence shown here is derived from an EMBL/GenBank/DDBJ whole genome shotgun (WGS) entry which is preliminary data.</text>
</comment>
<evidence type="ECO:0000256" key="2">
    <source>
        <dbReference type="RuleBase" id="RU003814"/>
    </source>
</evidence>
<organism evidence="3 4">
    <name type="scientific">Operophtera brumata</name>
    <name type="common">Winter moth</name>
    <name type="synonym">Phalaena brumata</name>
    <dbReference type="NCBI Taxonomy" id="104452"/>
    <lineage>
        <taxon>Eukaryota</taxon>
        <taxon>Metazoa</taxon>
        <taxon>Ecdysozoa</taxon>
        <taxon>Arthropoda</taxon>
        <taxon>Hexapoda</taxon>
        <taxon>Insecta</taxon>
        <taxon>Pterygota</taxon>
        <taxon>Neoptera</taxon>
        <taxon>Endopterygota</taxon>
        <taxon>Lepidoptera</taxon>
        <taxon>Glossata</taxon>
        <taxon>Ditrysia</taxon>
        <taxon>Geometroidea</taxon>
        <taxon>Geometridae</taxon>
        <taxon>Larentiinae</taxon>
        <taxon>Operophtera</taxon>
    </lineage>
</organism>
<comment type="similarity">
    <text evidence="1 2">Belongs to the eIF-2B alpha/beta/delta subunits family.</text>
</comment>